<evidence type="ECO:0000256" key="8">
    <source>
        <dbReference type="ARBA" id="ARBA00022989"/>
    </source>
</evidence>
<reference evidence="16 17" key="1">
    <citation type="submission" date="2020-08" db="EMBL/GenBank/DDBJ databases">
        <authorList>
            <person name="Hejnol A."/>
        </authorList>
    </citation>
    <scope>NUCLEOTIDE SEQUENCE [LARGE SCALE GENOMIC DNA]</scope>
</reference>
<comment type="similarity">
    <text evidence="2">Belongs to the SLC12A transporter family.</text>
</comment>
<keyword evidence="17" id="KW-1185">Reference proteome</keyword>
<feature type="transmembrane region" description="Helical" evidence="14">
    <location>
        <begin position="75"/>
        <end position="97"/>
    </location>
</feature>
<evidence type="ECO:0000256" key="9">
    <source>
        <dbReference type="ARBA" id="ARBA00023065"/>
    </source>
</evidence>
<evidence type="ECO:0000256" key="14">
    <source>
        <dbReference type="SAM" id="Phobius"/>
    </source>
</evidence>
<dbReference type="FunFam" id="1.20.1740.10:FF:000030">
    <property type="entry name" value="solute carrier family 12 member 8"/>
    <property type="match status" value="1"/>
</dbReference>
<evidence type="ECO:0000256" key="4">
    <source>
        <dbReference type="ARBA" id="ARBA00022538"/>
    </source>
</evidence>
<keyword evidence="6" id="KW-0769">Symport</keyword>
<keyword evidence="9" id="KW-0406">Ion transport</keyword>
<dbReference type="GO" id="GO:0006884">
    <property type="term" value="P:cell volume homeostasis"/>
    <property type="evidence" value="ECO:0007669"/>
    <property type="project" value="TreeGrafter"/>
</dbReference>
<keyword evidence="5 14" id="KW-0812">Transmembrane</keyword>
<evidence type="ECO:0000256" key="3">
    <source>
        <dbReference type="ARBA" id="ARBA00022448"/>
    </source>
</evidence>
<dbReference type="GO" id="GO:0055064">
    <property type="term" value="P:chloride ion homeostasis"/>
    <property type="evidence" value="ECO:0007669"/>
    <property type="project" value="TreeGrafter"/>
</dbReference>
<evidence type="ECO:0000256" key="6">
    <source>
        <dbReference type="ARBA" id="ARBA00022847"/>
    </source>
</evidence>
<evidence type="ECO:0000313" key="16">
    <source>
        <dbReference type="EMBL" id="CAD5110685.1"/>
    </source>
</evidence>
<comment type="subcellular location">
    <subcellularLocation>
        <location evidence="1">Membrane</location>
        <topology evidence="1">Multi-pass membrane protein</topology>
    </subcellularLocation>
</comment>
<evidence type="ECO:0000256" key="13">
    <source>
        <dbReference type="SAM" id="MobiDB-lite"/>
    </source>
</evidence>
<sequence length="674" mass="74519">MEQSSLVEDTEDKRKKAPDWERFGLSNEQRKETEKGQEVEGIYQDDSQRNELFSEDQSARSKPWWMSTFFITEPVLFGTWDGVFTSCMINIFGVVIFLRTGWMVGNAGIGFSMLIILMTIAVALIAVMSAIGVCERCRMESGGVYFLISHVLGSRIGASVGIVYCFGQAVACSLYVVGFGESIAALFNNHNEWVSRGIAIGVVFLLLGINVAGVKWVIRLQLLLLTILFVAVLDFLVGSFVHTDPDHGFIGYDSSTLANNTHPGYLPGETFFTVFGVFFPTATGVFAGINMSGDLKNPARNIPIGTLSAVGVSSFLYLAFSVVLGATCLRDVLQTDYMIAEKVSVVGVLFLCGLYISSISSCMGGLYGAPRILQCIATENVIPHLKFLGHGRGANKVPVYALVVVTLVTLLFIFIGNVNTLGPIVTMPFMLTYAAVDYTYFALAMSFDKRSKREKRYAEGLLDSEASPEHKSASGYGSIKKKDDLDNLFPERRQHEPGQQEVKPTNDLNSPTFYETEKNPTNTDDTTGLLDSNAPRSANAEITRQPRSFYSFFCNRWFSLIGCAASLLIMFSIQWIYALCNIAVVSVVFLYIGQTNPGVFPGIAEFSLFIWIRDGVKNCCRRGDAPQEQMIIQSTGPNLCTKPAQLTEDNEDFAERGRYHQSEVVKRENFDDYD</sequence>
<keyword evidence="7" id="KW-0630">Potassium</keyword>
<name>A0A7I8V4T5_9ANNE</name>
<evidence type="ECO:0000256" key="7">
    <source>
        <dbReference type="ARBA" id="ARBA00022958"/>
    </source>
</evidence>
<keyword evidence="3" id="KW-0813">Transport</keyword>
<feature type="transmembrane region" description="Helical" evidence="14">
    <location>
        <begin position="549"/>
        <end position="569"/>
    </location>
</feature>
<feature type="transmembrane region" description="Helical" evidence="14">
    <location>
        <begin position="155"/>
        <end position="177"/>
    </location>
</feature>
<feature type="compositionally biased region" description="Basic and acidic residues" evidence="13">
    <location>
        <begin position="480"/>
        <end position="498"/>
    </location>
</feature>
<dbReference type="OrthoDB" id="2020542at2759"/>
<feature type="transmembrane region" description="Helical" evidence="14">
    <location>
        <begin position="302"/>
        <end position="324"/>
    </location>
</feature>
<accession>A0A7I8V4T5</accession>
<feature type="region of interest" description="Disordered" evidence="13">
    <location>
        <begin position="461"/>
        <end position="533"/>
    </location>
</feature>
<dbReference type="InterPro" id="IPR004842">
    <property type="entry name" value="SLC12A_fam"/>
</dbReference>
<dbReference type="InterPro" id="IPR004841">
    <property type="entry name" value="AA-permease/SLC12A_dom"/>
</dbReference>
<feature type="region of interest" description="Disordered" evidence="13">
    <location>
        <begin position="1"/>
        <end position="41"/>
    </location>
</feature>
<feature type="transmembrane region" description="Helical" evidence="14">
    <location>
        <begin position="222"/>
        <end position="241"/>
    </location>
</feature>
<dbReference type="Gene3D" id="1.20.1740.10">
    <property type="entry name" value="Amino acid/polyamine transporter I"/>
    <property type="match status" value="1"/>
</dbReference>
<comment type="caution">
    <text evidence="16">The sequence shown here is derived from an EMBL/GenBank/DDBJ whole genome shotgun (WGS) entry which is preliminary data.</text>
</comment>
<dbReference type="PANTHER" id="PTHR11827:SF6">
    <property type="entry name" value="SOLUTE CARRIER FAMILY 12 MEMBER 8"/>
    <property type="match status" value="1"/>
</dbReference>
<evidence type="ECO:0000256" key="11">
    <source>
        <dbReference type="ARBA" id="ARBA00023214"/>
    </source>
</evidence>
<feature type="transmembrane region" description="Helical" evidence="14">
    <location>
        <begin position="197"/>
        <end position="217"/>
    </location>
</feature>
<dbReference type="Pfam" id="PF00324">
    <property type="entry name" value="AA_permease"/>
    <property type="match status" value="1"/>
</dbReference>
<dbReference type="GO" id="GO:0016020">
    <property type="term" value="C:membrane"/>
    <property type="evidence" value="ECO:0007669"/>
    <property type="project" value="UniProtKB-SubCell"/>
</dbReference>
<evidence type="ECO:0000256" key="5">
    <source>
        <dbReference type="ARBA" id="ARBA00022692"/>
    </source>
</evidence>
<evidence type="ECO:0000256" key="10">
    <source>
        <dbReference type="ARBA" id="ARBA00023136"/>
    </source>
</evidence>
<gene>
    <name evidence="16" type="ORF">DGYR_LOCUS58</name>
</gene>
<evidence type="ECO:0000256" key="12">
    <source>
        <dbReference type="ARBA" id="ARBA00073711"/>
    </source>
</evidence>
<feature type="transmembrane region" description="Helical" evidence="14">
    <location>
        <begin position="344"/>
        <end position="367"/>
    </location>
</feature>
<keyword evidence="8 14" id="KW-1133">Transmembrane helix</keyword>
<evidence type="ECO:0000259" key="15">
    <source>
        <dbReference type="Pfam" id="PF00324"/>
    </source>
</evidence>
<feature type="domain" description="Amino acid permease/ SLC12A" evidence="15">
    <location>
        <begin position="83"/>
        <end position="446"/>
    </location>
</feature>
<proteinExistence type="inferred from homology"/>
<evidence type="ECO:0000256" key="1">
    <source>
        <dbReference type="ARBA" id="ARBA00004141"/>
    </source>
</evidence>
<keyword evidence="4" id="KW-0633">Potassium transport</keyword>
<feature type="compositionally biased region" description="Basic and acidic residues" evidence="13">
    <location>
        <begin position="11"/>
        <end position="38"/>
    </location>
</feature>
<feature type="transmembrane region" description="Helical" evidence="14">
    <location>
        <begin position="270"/>
        <end position="290"/>
    </location>
</feature>
<evidence type="ECO:0000256" key="2">
    <source>
        <dbReference type="ARBA" id="ARBA00010593"/>
    </source>
</evidence>
<feature type="transmembrane region" description="Helical" evidence="14">
    <location>
        <begin position="397"/>
        <end position="415"/>
    </location>
</feature>
<keyword evidence="11" id="KW-0868">Chloride</keyword>
<feature type="compositionally biased region" description="Polar residues" evidence="13">
    <location>
        <begin position="502"/>
        <end position="533"/>
    </location>
</feature>
<dbReference type="EMBL" id="CAJFCJ010000001">
    <property type="protein sequence ID" value="CAD5110685.1"/>
    <property type="molecule type" value="Genomic_DNA"/>
</dbReference>
<evidence type="ECO:0000313" key="17">
    <source>
        <dbReference type="Proteomes" id="UP000549394"/>
    </source>
</evidence>
<feature type="transmembrane region" description="Helical" evidence="14">
    <location>
        <begin position="109"/>
        <end position="134"/>
    </location>
</feature>
<organism evidence="16 17">
    <name type="scientific">Dimorphilus gyrociliatus</name>
    <dbReference type="NCBI Taxonomy" id="2664684"/>
    <lineage>
        <taxon>Eukaryota</taxon>
        <taxon>Metazoa</taxon>
        <taxon>Spiralia</taxon>
        <taxon>Lophotrochozoa</taxon>
        <taxon>Annelida</taxon>
        <taxon>Polychaeta</taxon>
        <taxon>Polychaeta incertae sedis</taxon>
        <taxon>Dinophilidae</taxon>
        <taxon>Dimorphilus</taxon>
    </lineage>
</organism>
<dbReference type="GO" id="GO:1990573">
    <property type="term" value="P:potassium ion import across plasma membrane"/>
    <property type="evidence" value="ECO:0007669"/>
    <property type="project" value="TreeGrafter"/>
</dbReference>
<dbReference type="AlphaFoldDB" id="A0A7I8V4T5"/>
<feature type="transmembrane region" description="Helical" evidence="14">
    <location>
        <begin position="427"/>
        <end position="447"/>
    </location>
</feature>
<dbReference type="PANTHER" id="PTHR11827">
    <property type="entry name" value="SOLUTE CARRIER FAMILY 12, CATION COTRANSPORTERS"/>
    <property type="match status" value="1"/>
</dbReference>
<dbReference type="GO" id="GO:0015379">
    <property type="term" value="F:potassium:chloride symporter activity"/>
    <property type="evidence" value="ECO:0007669"/>
    <property type="project" value="TreeGrafter"/>
</dbReference>
<protein>
    <recommendedName>
        <fullName evidence="12">Solute carrier family 12 member 8</fullName>
    </recommendedName>
</protein>
<dbReference type="GO" id="GO:0055075">
    <property type="term" value="P:potassium ion homeostasis"/>
    <property type="evidence" value="ECO:0007669"/>
    <property type="project" value="TreeGrafter"/>
</dbReference>
<dbReference type="Proteomes" id="UP000549394">
    <property type="component" value="Unassembled WGS sequence"/>
</dbReference>
<keyword evidence="10 14" id="KW-0472">Membrane</keyword>